<proteinExistence type="inferred from homology"/>
<dbReference type="InterPro" id="IPR001128">
    <property type="entry name" value="Cyt_P450"/>
</dbReference>
<name>A0A6G1G653_9PEZI</name>
<reference evidence="11" key="2">
    <citation type="submission" date="2020-04" db="EMBL/GenBank/DDBJ databases">
        <authorList>
            <consortium name="NCBI Genome Project"/>
        </authorList>
    </citation>
    <scope>NUCLEOTIDE SEQUENCE</scope>
    <source>
        <strain evidence="11">CBS 781.70</strain>
    </source>
</reference>
<sequence>MPILEIDWNDRTSIVGAVLVAYAVYWVFDVVYLLCFHPLAKFPGPRLPVITAWYTFYYDVVRPGRMMWEIEKWHRKYGPIIRINADEIHIKDSHFYETLYAPKGRKADRWARLSTMVGSPESVFAASDSKTHKERRTPLNPFFSRSTVSKLEPVLQEKVSKLATRLKEFPDPKGVVRLDVAFFALTQDVICDYSFAKDWKHLDHTHFNPENKDSQTESLESIGFIRLFPMLPIYLQELPRWAAALVSPAFAMLLDSKLAIRKEIIKIMEGKVEKESKSDRTVFDALINSDLPPEQKSLNRLNADGNVLIIAGTDTTARALSSILFYLLKDKEMYAKLKAALMEVMPDPNNVPPWVELEKIPYLYGCMREGLRLSHGLTSRQPRVSDQPIKYQDWEIPPNTPVSESAYFVLSDPEIFPEPEKFIPERWMGTAAQRSNLERYMVSWGKGTQQCIGMHLATAEIVLATAVIVRRFEMELYQTTLEDVQVHHDAFVAAVVPWSRGIRAVLTESV</sequence>
<evidence type="ECO:0000256" key="4">
    <source>
        <dbReference type="ARBA" id="ARBA00023002"/>
    </source>
</evidence>
<dbReference type="Gene3D" id="1.10.630.10">
    <property type="entry name" value="Cytochrome P450"/>
    <property type="match status" value="1"/>
</dbReference>
<gene>
    <name evidence="9 11" type="ORF">P152DRAFT_434465</name>
</gene>
<evidence type="ECO:0000256" key="1">
    <source>
        <dbReference type="ARBA" id="ARBA00001971"/>
    </source>
</evidence>
<keyword evidence="3 7" id="KW-0479">Metal-binding</keyword>
<dbReference type="RefSeq" id="XP_033535037.1">
    <property type="nucleotide sequence ID" value="XM_033677489.1"/>
</dbReference>
<keyword evidence="8" id="KW-0812">Transmembrane</keyword>
<keyword evidence="4" id="KW-0560">Oxidoreductase</keyword>
<reference evidence="11" key="3">
    <citation type="submission" date="2025-04" db="UniProtKB">
        <authorList>
            <consortium name="RefSeq"/>
        </authorList>
    </citation>
    <scope>IDENTIFICATION</scope>
    <source>
        <strain evidence="11">CBS 781.70</strain>
    </source>
</reference>
<feature type="binding site" description="axial binding residue" evidence="7">
    <location>
        <position position="451"/>
    </location>
    <ligand>
        <name>heme</name>
        <dbReference type="ChEBI" id="CHEBI:30413"/>
    </ligand>
    <ligandPart>
        <name>Fe</name>
        <dbReference type="ChEBI" id="CHEBI:18248"/>
    </ligandPart>
</feature>
<dbReference type="PANTHER" id="PTHR24305:SF157">
    <property type="entry name" value="N-ACETYLTRYPTOPHAN 6-HYDROXYLASE IVOC-RELATED"/>
    <property type="match status" value="1"/>
</dbReference>
<dbReference type="SUPFAM" id="SSF48264">
    <property type="entry name" value="Cytochrome P450"/>
    <property type="match status" value="1"/>
</dbReference>
<dbReference type="GO" id="GO:0005506">
    <property type="term" value="F:iron ion binding"/>
    <property type="evidence" value="ECO:0007669"/>
    <property type="project" value="InterPro"/>
</dbReference>
<dbReference type="GO" id="GO:0004497">
    <property type="term" value="F:monooxygenase activity"/>
    <property type="evidence" value="ECO:0007669"/>
    <property type="project" value="UniProtKB-KW"/>
</dbReference>
<dbReference type="InterPro" id="IPR036396">
    <property type="entry name" value="Cyt_P450_sf"/>
</dbReference>
<dbReference type="PRINTS" id="PR00463">
    <property type="entry name" value="EP450I"/>
</dbReference>
<keyword evidence="8" id="KW-0472">Membrane</keyword>
<dbReference type="CDD" id="cd11062">
    <property type="entry name" value="CYP58-like"/>
    <property type="match status" value="1"/>
</dbReference>
<evidence type="ECO:0000256" key="3">
    <source>
        <dbReference type="ARBA" id="ARBA00022723"/>
    </source>
</evidence>
<feature type="transmembrane region" description="Helical" evidence="8">
    <location>
        <begin position="12"/>
        <end position="34"/>
    </location>
</feature>
<dbReference type="AlphaFoldDB" id="A0A6G1G653"/>
<evidence type="ECO:0000313" key="10">
    <source>
        <dbReference type="Proteomes" id="UP000504638"/>
    </source>
</evidence>
<dbReference type="InterPro" id="IPR050121">
    <property type="entry name" value="Cytochrome_P450_monoxygenase"/>
</dbReference>
<keyword evidence="6" id="KW-0503">Monooxygenase</keyword>
<comment type="cofactor">
    <cofactor evidence="1 7">
        <name>heme</name>
        <dbReference type="ChEBI" id="CHEBI:30413"/>
    </cofactor>
</comment>
<evidence type="ECO:0000256" key="5">
    <source>
        <dbReference type="ARBA" id="ARBA00023004"/>
    </source>
</evidence>
<dbReference type="OrthoDB" id="3945418at2759"/>
<dbReference type="EMBL" id="ML975155">
    <property type="protein sequence ID" value="KAF1813406.1"/>
    <property type="molecule type" value="Genomic_DNA"/>
</dbReference>
<accession>A0A6G1G653</accession>
<protein>
    <submittedName>
        <fullName evidence="9 11">Cytochrome P450</fullName>
    </submittedName>
</protein>
<dbReference type="Pfam" id="PF00067">
    <property type="entry name" value="p450"/>
    <property type="match status" value="1"/>
</dbReference>
<evidence type="ECO:0000256" key="2">
    <source>
        <dbReference type="ARBA" id="ARBA00010617"/>
    </source>
</evidence>
<reference evidence="9 11" key="1">
    <citation type="submission" date="2020-01" db="EMBL/GenBank/DDBJ databases">
        <authorList>
            <consortium name="DOE Joint Genome Institute"/>
            <person name="Haridas S."/>
            <person name="Albert R."/>
            <person name="Binder M."/>
            <person name="Bloem J."/>
            <person name="Labutti K."/>
            <person name="Salamov A."/>
            <person name="Andreopoulos B."/>
            <person name="Baker S.E."/>
            <person name="Barry K."/>
            <person name="Bills G."/>
            <person name="Bluhm B.H."/>
            <person name="Cannon C."/>
            <person name="Castanera R."/>
            <person name="Culley D.E."/>
            <person name="Daum C."/>
            <person name="Ezra D."/>
            <person name="Gonzalez J.B."/>
            <person name="Henrissat B."/>
            <person name="Kuo A."/>
            <person name="Liang C."/>
            <person name="Lipzen A."/>
            <person name="Lutzoni F."/>
            <person name="Magnuson J."/>
            <person name="Mondo S."/>
            <person name="Nolan M."/>
            <person name="Ohm R."/>
            <person name="Pangilinan J."/>
            <person name="Park H.-J."/>
            <person name="Ramirez L."/>
            <person name="Alfaro M."/>
            <person name="Sun H."/>
            <person name="Tritt A."/>
            <person name="Yoshinaga Y."/>
            <person name="Zwiers L.-H."/>
            <person name="Turgeon B.G."/>
            <person name="Goodwin S.B."/>
            <person name="Spatafora J.W."/>
            <person name="Crous P.W."/>
            <person name="Grigoriev I.V."/>
        </authorList>
    </citation>
    <scope>NUCLEOTIDE SEQUENCE</scope>
    <source>
        <strain evidence="9 11">CBS 781.70</strain>
    </source>
</reference>
<dbReference type="PRINTS" id="PR00385">
    <property type="entry name" value="P450"/>
</dbReference>
<evidence type="ECO:0000256" key="6">
    <source>
        <dbReference type="ARBA" id="ARBA00023033"/>
    </source>
</evidence>
<dbReference type="InterPro" id="IPR002401">
    <property type="entry name" value="Cyt_P450_E_grp-I"/>
</dbReference>
<dbReference type="PANTHER" id="PTHR24305">
    <property type="entry name" value="CYTOCHROME P450"/>
    <property type="match status" value="1"/>
</dbReference>
<evidence type="ECO:0000313" key="11">
    <source>
        <dbReference type="RefSeq" id="XP_033535037.1"/>
    </source>
</evidence>
<evidence type="ECO:0000256" key="8">
    <source>
        <dbReference type="SAM" id="Phobius"/>
    </source>
</evidence>
<dbReference type="GO" id="GO:0020037">
    <property type="term" value="F:heme binding"/>
    <property type="evidence" value="ECO:0007669"/>
    <property type="project" value="InterPro"/>
</dbReference>
<dbReference type="GeneID" id="54418059"/>
<evidence type="ECO:0000256" key="7">
    <source>
        <dbReference type="PIRSR" id="PIRSR602401-1"/>
    </source>
</evidence>
<keyword evidence="8" id="KW-1133">Transmembrane helix</keyword>
<dbReference type="GO" id="GO:0016705">
    <property type="term" value="F:oxidoreductase activity, acting on paired donors, with incorporation or reduction of molecular oxygen"/>
    <property type="evidence" value="ECO:0007669"/>
    <property type="project" value="InterPro"/>
</dbReference>
<dbReference type="Proteomes" id="UP000504638">
    <property type="component" value="Unplaced"/>
</dbReference>
<comment type="similarity">
    <text evidence="2">Belongs to the cytochrome P450 family.</text>
</comment>
<evidence type="ECO:0000313" key="9">
    <source>
        <dbReference type="EMBL" id="KAF1813406.1"/>
    </source>
</evidence>
<keyword evidence="7" id="KW-0349">Heme</keyword>
<organism evidence="9">
    <name type="scientific">Eremomyces bilateralis CBS 781.70</name>
    <dbReference type="NCBI Taxonomy" id="1392243"/>
    <lineage>
        <taxon>Eukaryota</taxon>
        <taxon>Fungi</taxon>
        <taxon>Dikarya</taxon>
        <taxon>Ascomycota</taxon>
        <taxon>Pezizomycotina</taxon>
        <taxon>Dothideomycetes</taxon>
        <taxon>Dothideomycetes incertae sedis</taxon>
        <taxon>Eremomycetales</taxon>
        <taxon>Eremomycetaceae</taxon>
        <taxon>Eremomyces</taxon>
    </lineage>
</organism>
<keyword evidence="10" id="KW-1185">Reference proteome</keyword>
<keyword evidence="5 7" id="KW-0408">Iron</keyword>